<feature type="binding site" evidence="8">
    <location>
        <position position="214"/>
    </location>
    <ligand>
        <name>ATP</name>
        <dbReference type="ChEBI" id="CHEBI:30616"/>
    </ligand>
</feature>
<dbReference type="NCBIfam" id="TIGR00362">
    <property type="entry name" value="DnaA"/>
    <property type="match status" value="1"/>
</dbReference>
<reference evidence="15 16" key="1">
    <citation type="submission" date="2016-12" db="EMBL/GenBank/DDBJ databases">
        <authorList>
            <person name="Song W.-J."/>
            <person name="Kurnit D.M."/>
        </authorList>
    </citation>
    <scope>NUCLEOTIDE SEQUENCE [LARGE SCALE GENOMIC DNA]</scope>
    <source>
        <strain evidence="15 16">DSM 18488</strain>
    </source>
</reference>
<keyword evidence="3 8" id="KW-0235">DNA replication</keyword>
<comment type="caution">
    <text evidence="8">Lacks conserved residue(s) required for the propagation of feature annotation.</text>
</comment>
<dbReference type="Gene3D" id="3.30.300.180">
    <property type="match status" value="1"/>
</dbReference>
<evidence type="ECO:0000256" key="12">
    <source>
        <dbReference type="SAM" id="Phobius"/>
    </source>
</evidence>
<dbReference type="GO" id="GO:0005524">
    <property type="term" value="F:ATP binding"/>
    <property type="evidence" value="ECO:0007669"/>
    <property type="project" value="UniProtKB-UniRule"/>
</dbReference>
<evidence type="ECO:0000256" key="10">
    <source>
        <dbReference type="RuleBase" id="RU000577"/>
    </source>
</evidence>
<dbReference type="STRING" id="1121416.SAMN02745220_01423"/>
<comment type="domain">
    <text evidence="8">Domain I is involved in oligomerization and binding regulators, domain II is flexibile and of varying length in different bacteria, domain III forms the AAA+ region, while domain IV binds dsDNA.</text>
</comment>
<dbReference type="Gene3D" id="3.40.50.300">
    <property type="entry name" value="P-loop containing nucleotide triphosphate hydrolases"/>
    <property type="match status" value="1"/>
</dbReference>
<dbReference type="HAMAP" id="MF_00377">
    <property type="entry name" value="DnaA_bact"/>
    <property type="match status" value="1"/>
</dbReference>
<feature type="domain" description="Chromosomal replication initiator DnaA C-terminal" evidence="14">
    <location>
        <begin position="412"/>
        <end position="480"/>
    </location>
</feature>
<keyword evidence="12" id="KW-1133">Transmembrane helix</keyword>
<dbReference type="InterPro" id="IPR013159">
    <property type="entry name" value="DnaA_C"/>
</dbReference>
<dbReference type="GO" id="GO:0008289">
    <property type="term" value="F:lipid binding"/>
    <property type="evidence" value="ECO:0007669"/>
    <property type="project" value="UniProtKB-KW"/>
</dbReference>
<dbReference type="Proteomes" id="UP000184603">
    <property type="component" value="Unassembled WGS sequence"/>
</dbReference>
<dbReference type="GO" id="GO:0006275">
    <property type="term" value="P:regulation of DNA replication"/>
    <property type="evidence" value="ECO:0007669"/>
    <property type="project" value="UniProtKB-UniRule"/>
</dbReference>
<organism evidence="15 16">
    <name type="scientific">Desulfopila aestuarii DSM 18488</name>
    <dbReference type="NCBI Taxonomy" id="1121416"/>
    <lineage>
        <taxon>Bacteria</taxon>
        <taxon>Pseudomonadati</taxon>
        <taxon>Thermodesulfobacteriota</taxon>
        <taxon>Desulfobulbia</taxon>
        <taxon>Desulfobulbales</taxon>
        <taxon>Desulfocapsaceae</taxon>
        <taxon>Desulfopila</taxon>
    </lineage>
</organism>
<keyword evidence="16" id="KW-1185">Reference proteome</keyword>
<dbReference type="GO" id="GO:0005886">
    <property type="term" value="C:plasma membrane"/>
    <property type="evidence" value="ECO:0007669"/>
    <property type="project" value="TreeGrafter"/>
</dbReference>
<dbReference type="GO" id="GO:0005737">
    <property type="term" value="C:cytoplasm"/>
    <property type="evidence" value="ECO:0007669"/>
    <property type="project" value="UniProtKB-SubCell"/>
</dbReference>
<feature type="region of interest" description="Domain IV, binds dsDNA" evidence="8">
    <location>
        <begin position="386"/>
        <end position="504"/>
    </location>
</feature>
<keyword evidence="2 8" id="KW-0963">Cytoplasm</keyword>
<dbReference type="Pfam" id="PF08299">
    <property type="entry name" value="Bac_DnaA_C"/>
    <property type="match status" value="1"/>
</dbReference>
<comment type="subcellular location">
    <subcellularLocation>
        <location evidence="8">Cytoplasm</location>
    </subcellularLocation>
</comment>
<dbReference type="InterPro" id="IPR027417">
    <property type="entry name" value="P-loop_NTPase"/>
</dbReference>
<dbReference type="Gene3D" id="1.10.1750.10">
    <property type="match status" value="1"/>
</dbReference>
<dbReference type="PRINTS" id="PR00051">
    <property type="entry name" value="DNAA"/>
</dbReference>
<dbReference type="InterPro" id="IPR010921">
    <property type="entry name" value="Trp_repressor/repl_initiator"/>
</dbReference>
<keyword evidence="7 8" id="KW-0238">DNA-binding</keyword>
<feature type="binding site" evidence="8">
    <location>
        <position position="212"/>
    </location>
    <ligand>
        <name>ATP</name>
        <dbReference type="ChEBI" id="CHEBI:30616"/>
    </ligand>
</feature>
<evidence type="ECO:0000256" key="6">
    <source>
        <dbReference type="ARBA" id="ARBA00023121"/>
    </source>
</evidence>
<evidence type="ECO:0000256" key="7">
    <source>
        <dbReference type="ARBA" id="ARBA00023125"/>
    </source>
</evidence>
<dbReference type="InterPro" id="IPR024633">
    <property type="entry name" value="DnaA_N_dom"/>
</dbReference>
<proteinExistence type="inferred from homology"/>
<feature type="binding site" evidence="8">
    <location>
        <position position="216"/>
    </location>
    <ligand>
        <name>ATP</name>
        <dbReference type="ChEBI" id="CHEBI:30616"/>
    </ligand>
</feature>
<dbReference type="InterPro" id="IPR038454">
    <property type="entry name" value="DnaA_N_sf"/>
</dbReference>
<dbReference type="InterPro" id="IPR003593">
    <property type="entry name" value="AAA+_ATPase"/>
</dbReference>
<evidence type="ECO:0000256" key="8">
    <source>
        <dbReference type="HAMAP-Rule" id="MF_00377"/>
    </source>
</evidence>
<keyword evidence="6 8" id="KW-0446">Lipid-binding</keyword>
<dbReference type="SUPFAM" id="SSF48295">
    <property type="entry name" value="TrpR-like"/>
    <property type="match status" value="1"/>
</dbReference>
<accession>A0A1M7Y2Y2</accession>
<dbReference type="Pfam" id="PF11638">
    <property type="entry name" value="DnaA_N"/>
    <property type="match status" value="1"/>
</dbReference>
<keyword evidence="12" id="KW-0812">Transmembrane</keyword>
<dbReference type="GO" id="GO:0006270">
    <property type="term" value="P:DNA replication initiation"/>
    <property type="evidence" value="ECO:0007669"/>
    <property type="project" value="UniProtKB-UniRule"/>
</dbReference>
<dbReference type="AlphaFoldDB" id="A0A1M7Y2Y2"/>
<evidence type="ECO:0000256" key="11">
    <source>
        <dbReference type="RuleBase" id="RU004227"/>
    </source>
</evidence>
<feature type="transmembrane region" description="Helical" evidence="12">
    <location>
        <begin position="37"/>
        <end position="59"/>
    </location>
</feature>
<protein>
    <recommendedName>
        <fullName evidence="8 9">Chromosomal replication initiator protein DnaA</fullName>
    </recommendedName>
</protein>
<evidence type="ECO:0000256" key="5">
    <source>
        <dbReference type="ARBA" id="ARBA00022840"/>
    </source>
</evidence>
<dbReference type="SMART" id="SM00382">
    <property type="entry name" value="AAA"/>
    <property type="match status" value="1"/>
</dbReference>
<evidence type="ECO:0000259" key="14">
    <source>
        <dbReference type="SMART" id="SM00760"/>
    </source>
</evidence>
<dbReference type="CDD" id="cd06571">
    <property type="entry name" value="Bac_DnaA_C"/>
    <property type="match status" value="1"/>
</dbReference>
<keyword evidence="5 8" id="KW-0067">ATP-binding</keyword>
<feature type="binding site" evidence="8">
    <location>
        <position position="215"/>
    </location>
    <ligand>
        <name>ATP</name>
        <dbReference type="ChEBI" id="CHEBI:30616"/>
    </ligand>
</feature>
<dbReference type="PANTHER" id="PTHR30050">
    <property type="entry name" value="CHROMOSOMAL REPLICATION INITIATOR PROTEIN DNAA"/>
    <property type="match status" value="1"/>
</dbReference>
<keyword evidence="12" id="KW-0472">Membrane</keyword>
<dbReference type="InterPro" id="IPR013317">
    <property type="entry name" value="DnaA_dom"/>
</dbReference>
<evidence type="ECO:0000256" key="3">
    <source>
        <dbReference type="ARBA" id="ARBA00022705"/>
    </source>
</evidence>
<name>A0A1M7Y2Y2_9BACT</name>
<dbReference type="PROSITE" id="PS01008">
    <property type="entry name" value="DNAA"/>
    <property type="match status" value="1"/>
</dbReference>
<evidence type="ECO:0000256" key="9">
    <source>
        <dbReference type="NCBIfam" id="TIGR00362"/>
    </source>
</evidence>
<evidence type="ECO:0000256" key="1">
    <source>
        <dbReference type="ARBA" id="ARBA00006583"/>
    </source>
</evidence>
<sequence length="504" mass="56704">MHESFGGSVVHRTRIICFSFASARCLRPRFRGVRDEIIVVVGFQFYAILVVIGFLFGIAEKNMLWEKTQEILKDTLSGAVYQLWIEPLKCVEVRDDAIYLLSPDRYFSAYVAQKFLSVIEATVKESGSVQRKVILCEDERAHQTLQVTAARGQLRLPNVPENNSCVRSLHPRYTFDEFMVGDSNILAESACRAITTQDDSIGPCLYINSSTGLGKSHLTHAIAHKMIVDSPMTRLHYVTAQQFSSEMVKNIQNRSMDVFKRKYHNQCDILLVEDIHSLAGKKKTQEELNEVLDCLIKSGKRVVLTANQGPRELSGIDEEFRSRMSSGLVTMIKEPDLNTRFRIIGKKAVQHKIELGEDGAGYLAQHIRGDVRQVESAIVAIRAKARLNGGHVDMDLIREVVTSVVGTDKVLTIEMISELIARQFKVSISDMKSKSRKKTLTFPRQVAMYLCRKYTDDSLADIGKAFNRDHSTVMHSIKKVTTMSARDISVGAQVKLLSDKVQSL</sequence>
<dbReference type="PANTHER" id="PTHR30050:SF2">
    <property type="entry name" value="CHROMOSOMAL REPLICATION INITIATOR PROTEIN DNAA"/>
    <property type="match status" value="1"/>
</dbReference>
<evidence type="ECO:0000313" key="16">
    <source>
        <dbReference type="Proteomes" id="UP000184603"/>
    </source>
</evidence>
<dbReference type="EMBL" id="FRFE01000005">
    <property type="protein sequence ID" value="SHO46314.1"/>
    <property type="molecule type" value="Genomic_DNA"/>
</dbReference>
<evidence type="ECO:0000313" key="15">
    <source>
        <dbReference type="EMBL" id="SHO46314.1"/>
    </source>
</evidence>
<gene>
    <name evidence="8" type="primary">dnaA</name>
    <name evidence="15" type="ORF">SAMN02745220_01423</name>
</gene>
<evidence type="ECO:0000256" key="4">
    <source>
        <dbReference type="ARBA" id="ARBA00022741"/>
    </source>
</evidence>
<evidence type="ECO:0000256" key="2">
    <source>
        <dbReference type="ARBA" id="ARBA00022490"/>
    </source>
</evidence>
<dbReference type="SMART" id="SM00760">
    <property type="entry name" value="Bac_DnaA_C"/>
    <property type="match status" value="1"/>
</dbReference>
<evidence type="ECO:0000259" key="13">
    <source>
        <dbReference type="SMART" id="SM00382"/>
    </source>
</evidence>
<feature type="domain" description="AAA+ ATPase" evidence="13">
    <location>
        <begin position="201"/>
        <end position="336"/>
    </location>
</feature>
<dbReference type="Pfam" id="PF00308">
    <property type="entry name" value="Bac_DnaA"/>
    <property type="match status" value="1"/>
</dbReference>
<comment type="similarity">
    <text evidence="1 8 11">Belongs to the DnaA family.</text>
</comment>
<dbReference type="InterPro" id="IPR001957">
    <property type="entry name" value="Chromosome_initiator_DnaA"/>
</dbReference>
<dbReference type="SUPFAM" id="SSF52540">
    <property type="entry name" value="P-loop containing nucleoside triphosphate hydrolases"/>
    <property type="match status" value="1"/>
</dbReference>
<dbReference type="GO" id="GO:0003688">
    <property type="term" value="F:DNA replication origin binding"/>
    <property type="evidence" value="ECO:0007669"/>
    <property type="project" value="UniProtKB-UniRule"/>
</dbReference>
<comment type="function">
    <text evidence="8 10">Plays an essential role in the initiation and regulation of chromosomal replication. ATP-DnaA binds to the origin of replication (oriC) to initiate formation of the DNA replication initiation complex once per cell cycle. Binds the DnaA box (a 9 base pair repeat at the origin) and separates the double-stranded (ds)DNA. Forms a right-handed helical filament on oriC DNA; dsDNA binds to the exterior of the filament while single-stranded (ss)DNA is stabiized in the filament's interior. The ATP-DnaA-oriC complex binds and stabilizes one strand of the AT-rich DNA unwinding element (DUE), permitting loading of DNA polymerase. After initiation quickly degrades to an ADP-DnaA complex that is not apt for DNA replication. Binds acidic phospholipids.</text>
</comment>
<keyword evidence="4 8" id="KW-0547">Nucleotide-binding</keyword>
<dbReference type="InterPro" id="IPR020591">
    <property type="entry name" value="Chromosome_initiator_DnaA-like"/>
</dbReference>
<comment type="subunit">
    <text evidence="8">Oligomerizes as a right-handed, spiral filament on DNA at oriC.</text>
</comment>
<feature type="region of interest" description="Domain I, interacts with DnaA modulators" evidence="8">
    <location>
        <begin position="1"/>
        <end position="139"/>
    </location>
</feature>
<dbReference type="Gene3D" id="1.10.8.60">
    <property type="match status" value="1"/>
</dbReference>
<dbReference type="InterPro" id="IPR018312">
    <property type="entry name" value="Chromosome_initiator_DnaA_CS"/>
</dbReference>